<dbReference type="SMART" id="SM00749">
    <property type="entry name" value="BON"/>
    <property type="match status" value="2"/>
</dbReference>
<dbReference type="AlphaFoldDB" id="A0A235CLQ1"/>
<protein>
    <recommendedName>
        <fullName evidence="5">Osmotically-inducible protein Y</fullName>
    </recommendedName>
</protein>
<dbReference type="Proteomes" id="UP000243640">
    <property type="component" value="Unassembled WGS sequence"/>
</dbReference>
<dbReference type="FunFam" id="3.30.1340.30:FF:000001">
    <property type="entry name" value="Molecular chaperone OsmY"/>
    <property type="match status" value="1"/>
</dbReference>
<feature type="domain" description="BON" evidence="7">
    <location>
        <begin position="139"/>
        <end position="207"/>
    </location>
</feature>
<evidence type="ECO:0000313" key="9">
    <source>
        <dbReference type="EMBL" id="TDW62410.1"/>
    </source>
</evidence>
<evidence type="ECO:0000256" key="4">
    <source>
        <dbReference type="ARBA" id="ARBA00022764"/>
    </source>
</evidence>
<feature type="chain" id="PRO_5013008803" description="Osmotically-inducible protein Y" evidence="6">
    <location>
        <begin position="27"/>
        <end position="207"/>
    </location>
</feature>
<evidence type="ECO:0000256" key="5">
    <source>
        <dbReference type="ARBA" id="ARBA00070588"/>
    </source>
</evidence>
<evidence type="ECO:0000313" key="10">
    <source>
        <dbReference type="Proteomes" id="UP000243640"/>
    </source>
</evidence>
<evidence type="ECO:0000259" key="7">
    <source>
        <dbReference type="PROSITE" id="PS50914"/>
    </source>
</evidence>
<evidence type="ECO:0000313" key="11">
    <source>
        <dbReference type="Proteomes" id="UP000295058"/>
    </source>
</evidence>
<keyword evidence="2 6" id="KW-0732">Signal</keyword>
<evidence type="ECO:0000256" key="6">
    <source>
        <dbReference type="SAM" id="SignalP"/>
    </source>
</evidence>
<dbReference type="NCBIfam" id="NF007858">
    <property type="entry name" value="PRK10568.1"/>
    <property type="match status" value="1"/>
</dbReference>
<dbReference type="Gene3D" id="3.30.1340.30">
    <property type="match status" value="2"/>
</dbReference>
<feature type="domain" description="BON" evidence="7">
    <location>
        <begin position="57"/>
        <end position="125"/>
    </location>
</feature>
<accession>A0A235CLQ1</accession>
<evidence type="ECO:0000256" key="1">
    <source>
        <dbReference type="ARBA" id="ARBA00004418"/>
    </source>
</evidence>
<keyword evidence="4" id="KW-0574">Periplasm</keyword>
<proteinExistence type="predicted"/>
<feature type="signal peptide" evidence="6">
    <location>
        <begin position="1"/>
        <end position="26"/>
    </location>
</feature>
<dbReference type="PROSITE" id="PS50914">
    <property type="entry name" value="BON"/>
    <property type="match status" value="2"/>
</dbReference>
<comment type="subcellular location">
    <subcellularLocation>
        <location evidence="1">Periplasm</location>
    </subcellularLocation>
</comment>
<dbReference type="PANTHER" id="PTHR34606">
    <property type="entry name" value="BON DOMAIN-CONTAINING PROTEIN"/>
    <property type="match status" value="1"/>
</dbReference>
<dbReference type="Proteomes" id="UP000295058">
    <property type="component" value="Unassembled WGS sequence"/>
</dbReference>
<dbReference type="Pfam" id="PF04972">
    <property type="entry name" value="BON"/>
    <property type="match status" value="2"/>
</dbReference>
<dbReference type="InterPro" id="IPR014004">
    <property type="entry name" value="Transpt-assoc_nodulatn_dom_bac"/>
</dbReference>
<dbReference type="EMBL" id="SODO01000001">
    <property type="protein sequence ID" value="TDW62410.1"/>
    <property type="molecule type" value="Genomic_DNA"/>
</dbReference>
<dbReference type="InterPro" id="IPR007055">
    <property type="entry name" value="BON_dom"/>
</dbReference>
<gene>
    <name evidence="8" type="ORF">B6S09_06350</name>
    <name evidence="9" type="ORF">LY04_00477</name>
</gene>
<organism evidence="8 10">
    <name type="scientific">Oceanimonas baumannii</name>
    <dbReference type="NCBI Taxonomy" id="129578"/>
    <lineage>
        <taxon>Bacteria</taxon>
        <taxon>Pseudomonadati</taxon>
        <taxon>Pseudomonadota</taxon>
        <taxon>Gammaproteobacteria</taxon>
        <taxon>Aeromonadales</taxon>
        <taxon>Aeromonadaceae</taxon>
        <taxon>Oceanimonas</taxon>
    </lineage>
</organism>
<comment type="caution">
    <text evidence="8">The sequence shown here is derived from an EMBL/GenBank/DDBJ whole genome shotgun (WGS) entry which is preliminary data.</text>
</comment>
<reference evidence="8 10" key="1">
    <citation type="submission" date="2017-08" db="EMBL/GenBank/DDBJ databases">
        <title>Draft Genome Sequence of the Marine Bacterium Oceanimonas baumannii ATCC 700832.</title>
        <authorList>
            <person name="Mcclelland W.D."/>
            <person name="Brennan M.A."/>
            <person name="Trachtenberg A.M."/>
            <person name="Maclea K.S."/>
        </authorList>
    </citation>
    <scope>NUCLEOTIDE SEQUENCE [LARGE SCALE GENOMIC DNA]</scope>
    <source>
        <strain evidence="8 10">ATCC 700832</strain>
    </source>
</reference>
<evidence type="ECO:0000313" key="8">
    <source>
        <dbReference type="EMBL" id="OYD25294.1"/>
    </source>
</evidence>
<dbReference type="PANTHER" id="PTHR34606:SF11">
    <property type="entry name" value="OSMOTICALLY-INDUCIBLE PROTEIN Y"/>
    <property type="match status" value="1"/>
</dbReference>
<dbReference type="GO" id="GO:0042597">
    <property type="term" value="C:periplasmic space"/>
    <property type="evidence" value="ECO:0007669"/>
    <property type="project" value="UniProtKB-SubCell"/>
</dbReference>
<dbReference type="OrthoDB" id="6477610at2"/>
<reference evidence="9 11" key="2">
    <citation type="submission" date="2019-03" db="EMBL/GenBank/DDBJ databases">
        <title>Genomic Encyclopedia of Archaeal and Bacterial Type Strains, Phase II (KMG-II): from individual species to whole genera.</title>
        <authorList>
            <person name="Goeker M."/>
        </authorList>
    </citation>
    <scope>NUCLEOTIDE SEQUENCE [LARGE SCALE GENOMIC DNA]</scope>
    <source>
        <strain evidence="9 11">DSM 15594</strain>
    </source>
</reference>
<keyword evidence="3" id="KW-0677">Repeat</keyword>
<sequence length="207" mass="20899">MKKSIFSRSVLAVVMSSAMVAGSALAESSLAAKMEDTAEQTQQKAEQAAAKAGSYMNDSVITGKVKSALLNDEGVSSVDISAETKEGKVTLSGFVPSQEQAERAVEVAGNIKGVTSVDDQLHVKAGGVAEKGSLAGLAGDALITGKVKAVLLADGVVAGTEVGVETDNGVVHLSGEVESAEQAEQAALLAGQVEGVSTVKNDLKVVN</sequence>
<dbReference type="RefSeq" id="WP_094277662.1">
    <property type="nucleotide sequence ID" value="NZ_NQJF01000004.1"/>
</dbReference>
<dbReference type="InterPro" id="IPR051686">
    <property type="entry name" value="Lipoprotein_DolP"/>
</dbReference>
<keyword evidence="11" id="KW-1185">Reference proteome</keyword>
<name>A0A235CLQ1_9GAMM</name>
<evidence type="ECO:0000256" key="2">
    <source>
        <dbReference type="ARBA" id="ARBA00022729"/>
    </source>
</evidence>
<dbReference type="EMBL" id="NQJF01000004">
    <property type="protein sequence ID" value="OYD25294.1"/>
    <property type="molecule type" value="Genomic_DNA"/>
</dbReference>
<evidence type="ECO:0000256" key="3">
    <source>
        <dbReference type="ARBA" id="ARBA00022737"/>
    </source>
</evidence>